<dbReference type="GO" id="GO:0031902">
    <property type="term" value="C:late endosome membrane"/>
    <property type="evidence" value="ECO:0007669"/>
    <property type="project" value="UniProtKB-UniRule"/>
</dbReference>
<dbReference type="InterPro" id="IPR036388">
    <property type="entry name" value="WH-like_DNA-bd_sf"/>
</dbReference>
<dbReference type="GO" id="GO:0000814">
    <property type="term" value="C:ESCRT II complex"/>
    <property type="evidence" value="ECO:0007669"/>
    <property type="project" value="UniProtKB-UniRule"/>
</dbReference>
<keyword evidence="5" id="KW-0175">Coiled coil</keyword>
<feature type="compositionally biased region" description="Gly residues" evidence="7">
    <location>
        <begin position="342"/>
        <end position="351"/>
    </location>
</feature>
<evidence type="ECO:0000256" key="1">
    <source>
        <dbReference type="ARBA" id="ARBA00009697"/>
    </source>
</evidence>
<gene>
    <name evidence="9" type="ORF">Rsub_09402</name>
</gene>
<organism evidence="9 10">
    <name type="scientific">Raphidocelis subcapitata</name>
    <dbReference type="NCBI Taxonomy" id="307507"/>
    <lineage>
        <taxon>Eukaryota</taxon>
        <taxon>Viridiplantae</taxon>
        <taxon>Chlorophyta</taxon>
        <taxon>core chlorophytes</taxon>
        <taxon>Chlorophyceae</taxon>
        <taxon>CS clade</taxon>
        <taxon>Sphaeropleales</taxon>
        <taxon>Selenastraceae</taxon>
        <taxon>Raphidocelis</taxon>
    </lineage>
</organism>
<dbReference type="InParanoid" id="A0A2V0PBM3"/>
<dbReference type="InterPro" id="IPR015940">
    <property type="entry name" value="UBA"/>
</dbReference>
<dbReference type="Gene3D" id="1.10.8.10">
    <property type="entry name" value="DNA helicase RuvA subunit, C-terminal domain"/>
    <property type="match status" value="1"/>
</dbReference>
<dbReference type="PROSITE" id="PS50030">
    <property type="entry name" value="UBA"/>
    <property type="match status" value="1"/>
</dbReference>
<dbReference type="InterPro" id="IPR009060">
    <property type="entry name" value="UBA-like_sf"/>
</dbReference>
<dbReference type="GO" id="GO:0032266">
    <property type="term" value="F:phosphatidylinositol-3-phosphate binding"/>
    <property type="evidence" value="ECO:0007669"/>
    <property type="project" value="UniProtKB-UniRule"/>
</dbReference>
<dbReference type="AlphaFoldDB" id="A0A2V0PBM3"/>
<dbReference type="SUPFAM" id="SSF46785">
    <property type="entry name" value="Winged helix' DNA-binding domain"/>
    <property type="match status" value="2"/>
</dbReference>
<dbReference type="InterPro" id="IPR036390">
    <property type="entry name" value="WH_DNA-bd_sf"/>
</dbReference>
<accession>A0A2V0PBM3</accession>
<dbReference type="STRING" id="307507.A0A2V0PBM3"/>
<reference evidence="9 10" key="1">
    <citation type="journal article" date="2018" name="Sci. Rep.">
        <title>Raphidocelis subcapitata (=Pseudokirchneriella subcapitata) provides an insight into genome evolution and environmental adaptations in the Sphaeropleales.</title>
        <authorList>
            <person name="Suzuki S."/>
            <person name="Yamaguchi H."/>
            <person name="Nakajima N."/>
            <person name="Kawachi M."/>
        </authorList>
    </citation>
    <scope>NUCLEOTIDE SEQUENCE [LARGE SCALE GENOMIC DNA]</scope>
    <source>
        <strain evidence="9 10">NIES-35</strain>
    </source>
</reference>
<dbReference type="InterPro" id="IPR037855">
    <property type="entry name" value="Vps36"/>
</dbReference>
<evidence type="ECO:0000256" key="3">
    <source>
        <dbReference type="ARBA" id="ARBA00022753"/>
    </source>
</evidence>
<evidence type="ECO:0000256" key="7">
    <source>
        <dbReference type="SAM" id="MobiDB-lite"/>
    </source>
</evidence>
<dbReference type="OrthoDB" id="271448at2759"/>
<dbReference type="InterPro" id="IPR040608">
    <property type="entry name" value="Snf8/Vps36"/>
</dbReference>
<dbReference type="GO" id="GO:0043328">
    <property type="term" value="P:protein transport to vacuole involved in ubiquitin-dependent protein catabolic process via the multivesicular body sorting pathway"/>
    <property type="evidence" value="ECO:0007669"/>
    <property type="project" value="UniProtKB-UniRule"/>
</dbReference>
<dbReference type="Gene3D" id="2.30.29.30">
    <property type="entry name" value="Pleckstrin-homology domain (PH domain)/Phosphotyrosine-binding domain (PTB)"/>
    <property type="match status" value="1"/>
</dbReference>
<dbReference type="Proteomes" id="UP000247498">
    <property type="component" value="Unassembled WGS sequence"/>
</dbReference>
<dbReference type="Pfam" id="PF04157">
    <property type="entry name" value="EAP30"/>
    <property type="match status" value="1"/>
</dbReference>
<evidence type="ECO:0000256" key="4">
    <source>
        <dbReference type="ARBA" id="ARBA00022927"/>
    </source>
</evidence>
<keyword evidence="4 6" id="KW-0653">Protein transport</keyword>
<evidence type="ECO:0000313" key="9">
    <source>
        <dbReference type="EMBL" id="GBF96332.1"/>
    </source>
</evidence>
<name>A0A2V0PBM3_9CHLO</name>
<keyword evidence="6" id="KW-0963">Cytoplasm</keyword>
<dbReference type="SUPFAM" id="SSF46934">
    <property type="entry name" value="UBA-like"/>
    <property type="match status" value="1"/>
</dbReference>
<keyword evidence="3 6" id="KW-0967">Endosome</keyword>
<dbReference type="PANTHER" id="PTHR13128:SF12">
    <property type="entry name" value="VACUOLAR PROTEIN-SORTING-ASSOCIATED PROTEIN 36"/>
    <property type="match status" value="1"/>
</dbReference>
<dbReference type="Gene3D" id="1.10.10.10">
    <property type="entry name" value="Winged helix-like DNA-binding domain superfamily/Winged helix DNA-binding domain"/>
    <property type="match status" value="2"/>
</dbReference>
<dbReference type="PANTHER" id="PTHR13128">
    <property type="entry name" value="VACUOLAR PROTEIN-SORTING-ASSOCIATED PROTEIN 36"/>
    <property type="match status" value="1"/>
</dbReference>
<evidence type="ECO:0000259" key="8">
    <source>
        <dbReference type="PROSITE" id="PS50030"/>
    </source>
</evidence>
<dbReference type="GO" id="GO:0043130">
    <property type="term" value="F:ubiquitin binding"/>
    <property type="evidence" value="ECO:0007669"/>
    <property type="project" value="UniProtKB-UniRule"/>
</dbReference>
<evidence type="ECO:0000256" key="2">
    <source>
        <dbReference type="ARBA" id="ARBA00022448"/>
    </source>
</evidence>
<keyword evidence="2 6" id="KW-0813">Transport</keyword>
<dbReference type="InterPro" id="IPR011993">
    <property type="entry name" value="PH-like_dom_sf"/>
</dbReference>
<evidence type="ECO:0000256" key="5">
    <source>
        <dbReference type="ARBA" id="ARBA00023054"/>
    </source>
</evidence>
<feature type="compositionally biased region" description="Gly residues" evidence="7">
    <location>
        <begin position="368"/>
        <end position="383"/>
    </location>
</feature>
<feature type="domain" description="UBA" evidence="8">
    <location>
        <begin position="196"/>
        <end position="237"/>
    </location>
</feature>
<evidence type="ECO:0000256" key="6">
    <source>
        <dbReference type="RuleBase" id="RU367095"/>
    </source>
</evidence>
<comment type="subcellular location">
    <subcellularLocation>
        <location evidence="6">Cytoplasm</location>
    </subcellularLocation>
    <subcellularLocation>
        <location evidence="6">Endosome</location>
    </subcellularLocation>
</comment>
<feature type="compositionally biased region" description="Gly residues" evidence="7">
    <location>
        <begin position="281"/>
        <end position="313"/>
    </location>
</feature>
<feature type="compositionally biased region" description="Low complexity" evidence="7">
    <location>
        <begin position="320"/>
        <end position="341"/>
    </location>
</feature>
<evidence type="ECO:0000313" key="10">
    <source>
        <dbReference type="Proteomes" id="UP000247498"/>
    </source>
</evidence>
<comment type="similarity">
    <text evidence="1 6">Belongs to the VPS36 family.</text>
</comment>
<feature type="region of interest" description="Disordered" evidence="7">
    <location>
        <begin position="276"/>
        <end position="383"/>
    </location>
</feature>
<proteinExistence type="inferred from homology"/>
<sequence>MRWSARCWTRWPRGAPVDVEFEGSGAVEGEAPADRYQGGYAIVTSHRLLWIDAASAPSPGRSCALHLAAVQSAVKRAQYGFNPLAPKVRLELRVHINAEARPCPAHESFRFVSLALRCRGPAPDAFLEAVAAGLAQQRLAAQAAAQAAAAAAAAAAQQPGGAGRSQQRSLVGVPGGAAGAVTVGDAPGALRVSATDADASYLRAIVDMGFSRNVAARALVATHNEGVQAALDWVLAYGDAPGADDPLEGEEAAAAATPGAAAAAAGGAQAQAQQQFYPGLPGAGGGGGSGGGGGGLPPRPGGGAGSGGGGGGSISEARRQWQQQQQQPQGASGSYAAPLGAPLGGGQGSGSFGSFSNPLLAPVRSAGSGPGSRGGSGNSLASGGGSGVGVAGIMAREQTKAAVTGHALDAAFSDLRALMAAAAEMVELAERFRQQQAAAAGGGDAPGAGPGAAGGDAALDAETALALAAMGIVSPVTRASAGALYHQQLARQLADFLEGPLGPLGKAGGLLMLPDAYCLFNRARGTELVSPDDLVTACELFEQLGLPLRLRRFASGVVVVQSAAHTDAALCARIGELVRGGDGGSGGSGGDGGGGAAGLGPSLSASAVGVALGLPVTLAREALLVAEAAGVVCRDDGPEGLRFFRNFFGDPGTAAAAAALMAAG</sequence>
<dbReference type="EMBL" id="BDRX01000078">
    <property type="protein sequence ID" value="GBF96332.1"/>
    <property type="molecule type" value="Genomic_DNA"/>
</dbReference>
<comment type="caution">
    <text evidence="9">The sequence shown here is derived from an EMBL/GenBank/DDBJ whole genome shotgun (WGS) entry which is preliminary data.</text>
</comment>
<dbReference type="Gene3D" id="6.10.140.260">
    <property type="match status" value="1"/>
</dbReference>
<keyword evidence="10" id="KW-1185">Reference proteome</keyword>
<dbReference type="FunFam" id="1.10.10.10:FF:000165">
    <property type="entry name" value="Vacuolar protein sorting protein (Vps36)"/>
    <property type="match status" value="1"/>
</dbReference>
<protein>
    <recommendedName>
        <fullName evidence="6">Vacuolar protein-sorting-associated protein 36</fullName>
    </recommendedName>
    <alternativeName>
        <fullName evidence="6">ESCRT-II complex subunit VPS36</fullName>
    </alternativeName>
</protein>
<dbReference type="Pfam" id="PF22562">
    <property type="entry name" value="UBA_7"/>
    <property type="match status" value="1"/>
</dbReference>
<dbReference type="SMART" id="SM00165">
    <property type="entry name" value="UBA"/>
    <property type="match status" value="1"/>
</dbReference>
<comment type="function">
    <text evidence="6">Component of the ESCRT-II complex (endosomal sorting complex required for transport II), which is required for multivesicular body (MVB) formation and sorting of endosomal cargo proteins into MVBs.</text>
</comment>
<comment type="subunit">
    <text evidence="6">Component of the endosomal sorting complex required for transport II (ESCRT-II).</text>
</comment>